<dbReference type="RefSeq" id="XP_020427649.1">
    <property type="nucleotide sequence ID" value="XM_020581779.1"/>
</dbReference>
<feature type="compositionally biased region" description="Low complexity" evidence="1">
    <location>
        <begin position="301"/>
        <end position="313"/>
    </location>
</feature>
<evidence type="ECO:0000313" key="3">
    <source>
        <dbReference type="EMBL" id="EFA75515.1"/>
    </source>
</evidence>
<dbReference type="InParanoid" id="D3BSQ0"/>
<feature type="region of interest" description="Disordered" evidence="1">
    <location>
        <begin position="296"/>
        <end position="326"/>
    </location>
</feature>
<comment type="caution">
    <text evidence="3">The sequence shown here is derived from an EMBL/GenBank/DDBJ whole genome shotgun (WGS) entry which is preliminary data.</text>
</comment>
<reference evidence="3 4" key="1">
    <citation type="journal article" date="2011" name="Genome Res.">
        <title>Phylogeny-wide analysis of social amoeba genomes highlights ancient origins for complex intercellular communication.</title>
        <authorList>
            <person name="Heidel A.J."/>
            <person name="Lawal H.M."/>
            <person name="Felder M."/>
            <person name="Schilde C."/>
            <person name="Helps N.R."/>
            <person name="Tunggal B."/>
            <person name="Rivero F."/>
            <person name="John U."/>
            <person name="Schleicher M."/>
            <person name="Eichinger L."/>
            <person name="Platzer M."/>
            <person name="Noegel A.A."/>
            <person name="Schaap P."/>
            <person name="Gloeckner G."/>
        </authorList>
    </citation>
    <scope>NUCLEOTIDE SEQUENCE [LARGE SCALE GENOMIC DNA]</scope>
    <source>
        <strain evidence="4">ATCC 26659 / Pp 5 / PN500</strain>
    </source>
</reference>
<evidence type="ECO:0000256" key="2">
    <source>
        <dbReference type="SAM" id="Phobius"/>
    </source>
</evidence>
<dbReference type="AlphaFoldDB" id="D3BSQ0"/>
<feature type="compositionally biased region" description="Polar residues" evidence="1">
    <location>
        <begin position="226"/>
        <end position="235"/>
    </location>
</feature>
<feature type="compositionally biased region" description="Basic and acidic residues" evidence="1">
    <location>
        <begin position="187"/>
        <end position="198"/>
    </location>
</feature>
<organism evidence="3 4">
    <name type="scientific">Heterostelium pallidum (strain ATCC 26659 / Pp 5 / PN500)</name>
    <name type="common">Cellular slime mold</name>
    <name type="synonym">Polysphondylium pallidum</name>
    <dbReference type="NCBI Taxonomy" id="670386"/>
    <lineage>
        <taxon>Eukaryota</taxon>
        <taxon>Amoebozoa</taxon>
        <taxon>Evosea</taxon>
        <taxon>Eumycetozoa</taxon>
        <taxon>Dictyostelia</taxon>
        <taxon>Acytosteliales</taxon>
        <taxon>Acytosteliaceae</taxon>
        <taxon>Heterostelium</taxon>
    </lineage>
</organism>
<protein>
    <submittedName>
        <fullName evidence="3">Uncharacterized protein</fullName>
    </submittedName>
</protein>
<sequence length="649" mass="73323">MAVRSTQCSTVVLSYLFLMFLVLLSTFDNIILIRSELVVSAINSQQHQQTQQIQQIQQHRKYYYHFRYNETSRSPSPQMTGLSKRRVDSDGDSAGSVVVDSDNVVEQQQQEQQQQHSDRQHKHEKLSGSSSSSSSSSNSIISSGIISNINSNSGSNKPLALKPLILLQQNIQQQQQQQQQQQLLEKQQQHQQDRHVVVGEKQQQQQQHSHSSINSFVHKDRDRENIVSSSASRTSAGGIISSRIAHQQLVRHNSDDENDDDDDDNSYDNKDDDDNNNIIKEVVSEEVYIYEYDFDIDNDRSSNNNNDDNSNKNNDYDEDEEDENSFGLEERENLIRHLEVSSSTIEFGVGHLCLSQNQTMDITNSDPDRSIQILAIRTDSPHFDCDFLSSYITDIYTNGGSFYLSLPNSSTQQQQQQQQQPPPQQQQPTMTNQQQTSTTTTNILSLLKSKPSTQSSSPSKSSTQSSTSSISTSSNSQSPTTTISASNNDLTSIWEIQPYSKSHVINLYFRSSFSGQFTGIINIETNVENIQVPTEILSVGDGVHVSPSEIDFGYITSKTDFKSVTLYFLSANHDQDLSIMEIHPEVPDPNLRFFLHYDVISPGKTECIDRSSNSTEFLLRPDTASVQFTQWQSKVKACVAPRRYQHLNI</sequence>
<accession>D3BSQ0</accession>
<keyword evidence="2" id="KW-0812">Transmembrane</keyword>
<dbReference type="PANTHER" id="PTHR22050:SF0">
    <property type="entry name" value="TRANSMEMBRANE PROTEIN 131 HOMOLOG"/>
    <property type="match status" value="1"/>
</dbReference>
<evidence type="ECO:0000313" key="4">
    <source>
        <dbReference type="Proteomes" id="UP000001396"/>
    </source>
</evidence>
<gene>
    <name evidence="3" type="ORF">PPL_11019</name>
</gene>
<dbReference type="GO" id="GO:0016020">
    <property type="term" value="C:membrane"/>
    <property type="evidence" value="ECO:0007669"/>
    <property type="project" value="TreeGrafter"/>
</dbReference>
<dbReference type="PANTHER" id="PTHR22050">
    <property type="entry name" value="RW1 PROTEIN HOMOLOG"/>
    <property type="match status" value="1"/>
</dbReference>
<feature type="compositionally biased region" description="Low complexity" evidence="1">
    <location>
        <begin position="92"/>
        <end position="115"/>
    </location>
</feature>
<feature type="compositionally biased region" description="Low complexity" evidence="1">
    <location>
        <begin position="426"/>
        <end position="484"/>
    </location>
</feature>
<feature type="compositionally biased region" description="Acidic residues" evidence="1">
    <location>
        <begin position="256"/>
        <end position="275"/>
    </location>
</feature>
<keyword evidence="4" id="KW-1185">Reference proteome</keyword>
<feature type="region of interest" description="Disordered" evidence="1">
    <location>
        <begin position="406"/>
        <end position="484"/>
    </location>
</feature>
<feature type="compositionally biased region" description="Low complexity" evidence="1">
    <location>
        <begin position="202"/>
        <end position="212"/>
    </location>
</feature>
<feature type="region of interest" description="Disordered" evidence="1">
    <location>
        <begin position="69"/>
        <end position="140"/>
    </location>
</feature>
<dbReference type="GeneID" id="31366488"/>
<feature type="compositionally biased region" description="Polar residues" evidence="1">
    <location>
        <begin position="69"/>
        <end position="81"/>
    </location>
</feature>
<evidence type="ECO:0000256" key="1">
    <source>
        <dbReference type="SAM" id="MobiDB-lite"/>
    </source>
</evidence>
<proteinExistence type="predicted"/>
<dbReference type="Proteomes" id="UP000001396">
    <property type="component" value="Unassembled WGS sequence"/>
</dbReference>
<dbReference type="InterPro" id="IPR039877">
    <property type="entry name" value="TMEM131-like"/>
</dbReference>
<feature type="transmembrane region" description="Helical" evidence="2">
    <location>
        <begin position="12"/>
        <end position="33"/>
    </location>
</feature>
<name>D3BSQ0_HETP5</name>
<feature type="compositionally biased region" description="Low complexity" evidence="1">
    <location>
        <begin position="407"/>
        <end position="419"/>
    </location>
</feature>
<feature type="compositionally biased region" description="Low complexity" evidence="1">
    <location>
        <begin position="127"/>
        <end position="140"/>
    </location>
</feature>
<feature type="region of interest" description="Disordered" evidence="1">
    <location>
        <begin position="184"/>
        <end position="282"/>
    </location>
</feature>
<keyword evidence="2" id="KW-0472">Membrane</keyword>
<dbReference type="EMBL" id="ADBJ01000054">
    <property type="protein sequence ID" value="EFA75515.1"/>
    <property type="molecule type" value="Genomic_DNA"/>
</dbReference>
<keyword evidence="2" id="KW-1133">Transmembrane helix</keyword>